<organism evidence="2 3">
    <name type="scientific">Prosthecobacter debontii</name>
    <dbReference type="NCBI Taxonomy" id="48467"/>
    <lineage>
        <taxon>Bacteria</taxon>
        <taxon>Pseudomonadati</taxon>
        <taxon>Verrucomicrobiota</taxon>
        <taxon>Verrucomicrobiia</taxon>
        <taxon>Verrucomicrobiales</taxon>
        <taxon>Verrucomicrobiaceae</taxon>
        <taxon>Prosthecobacter</taxon>
    </lineage>
</organism>
<dbReference type="Proteomes" id="UP000190774">
    <property type="component" value="Unassembled WGS sequence"/>
</dbReference>
<dbReference type="RefSeq" id="WP_078816221.1">
    <property type="nucleotide sequence ID" value="NZ_FUYE01000037.1"/>
</dbReference>
<evidence type="ECO:0008006" key="4">
    <source>
        <dbReference type="Google" id="ProtNLM"/>
    </source>
</evidence>
<dbReference type="STRING" id="48467.SAMN02745166_05125"/>
<dbReference type="EMBL" id="FUYE01000037">
    <property type="protein sequence ID" value="SKB09281.1"/>
    <property type="molecule type" value="Genomic_DNA"/>
</dbReference>
<sequence>MKSFLAPAFGSMAACALLLFSSGIQAQTTIHAEGVISDYGPEALVISSGTQTVPLRYSATPDTIYVDEYGAPVSTSVIRSGVPVTVYYDRVGDAQVASRVVVRKTTTAAGTVQTKETVTTTNSSGVISDFGPNGILVRTDGAVDPVRYSSTETTTYVDEAGNPVSIETVRSGLPVTIYSYRDGDRVIASRVVVRRAATAPVVVPETRVRTETTTTVIPLDDDDDDDE</sequence>
<feature type="chain" id="PRO_5012820770" description="YD repeat-containing protein" evidence="1">
    <location>
        <begin position="27"/>
        <end position="227"/>
    </location>
</feature>
<reference evidence="3" key="1">
    <citation type="submission" date="2017-02" db="EMBL/GenBank/DDBJ databases">
        <authorList>
            <person name="Varghese N."/>
            <person name="Submissions S."/>
        </authorList>
    </citation>
    <scope>NUCLEOTIDE SEQUENCE [LARGE SCALE GENOMIC DNA]</scope>
    <source>
        <strain evidence="3">ATCC 700200</strain>
    </source>
</reference>
<evidence type="ECO:0000256" key="1">
    <source>
        <dbReference type="SAM" id="SignalP"/>
    </source>
</evidence>
<feature type="signal peptide" evidence="1">
    <location>
        <begin position="1"/>
        <end position="26"/>
    </location>
</feature>
<keyword evidence="3" id="KW-1185">Reference proteome</keyword>
<dbReference type="PROSITE" id="PS51257">
    <property type="entry name" value="PROKAR_LIPOPROTEIN"/>
    <property type="match status" value="1"/>
</dbReference>
<dbReference type="AlphaFoldDB" id="A0A1T4Z6Q9"/>
<evidence type="ECO:0000313" key="3">
    <source>
        <dbReference type="Proteomes" id="UP000190774"/>
    </source>
</evidence>
<accession>A0A1T4Z6Q9</accession>
<gene>
    <name evidence="2" type="ORF">SAMN02745166_05125</name>
</gene>
<proteinExistence type="predicted"/>
<keyword evidence="1" id="KW-0732">Signal</keyword>
<name>A0A1T4Z6Q9_9BACT</name>
<protein>
    <recommendedName>
        <fullName evidence="4">YD repeat-containing protein</fullName>
    </recommendedName>
</protein>
<dbReference type="OrthoDB" id="197124at2"/>
<evidence type="ECO:0000313" key="2">
    <source>
        <dbReference type="EMBL" id="SKB09281.1"/>
    </source>
</evidence>